<dbReference type="EMBL" id="CP074402">
    <property type="protein sequence ID" value="QVJ00795.1"/>
    <property type="molecule type" value="Genomic_DNA"/>
</dbReference>
<evidence type="ECO:0000256" key="1">
    <source>
        <dbReference type="SAM" id="MobiDB-lite"/>
    </source>
</evidence>
<feature type="region of interest" description="Disordered" evidence="1">
    <location>
        <begin position="128"/>
        <end position="154"/>
    </location>
</feature>
<evidence type="ECO:0000313" key="3">
    <source>
        <dbReference type="Proteomes" id="UP000682416"/>
    </source>
</evidence>
<protein>
    <submittedName>
        <fullName evidence="2">Uncharacterized protein</fullName>
    </submittedName>
</protein>
<accession>A0A975L854</accession>
<proteinExistence type="predicted"/>
<sequence>MLEEAVKDGVIALVRAMATDAWPAARKGVLRLFRGRNEDERKVVANRLDRDAARVSDSDPDQSERVRGVLETQWQARLQDLVELNPGLTEELRALEGEIRRSLPSRPDSGTQINVAREGGQVFAAQNGSVTVNQLPPQPPDRPLAAGPETGAHG</sequence>
<organism evidence="2 3">
    <name type="scientific">Nocardiopsis eucommiae</name>
    <dbReference type="NCBI Taxonomy" id="2831970"/>
    <lineage>
        <taxon>Bacteria</taxon>
        <taxon>Bacillati</taxon>
        <taxon>Actinomycetota</taxon>
        <taxon>Actinomycetes</taxon>
        <taxon>Streptosporangiales</taxon>
        <taxon>Nocardiopsidaceae</taxon>
        <taxon>Nocardiopsis</taxon>
    </lineage>
</organism>
<name>A0A975L854_9ACTN</name>
<gene>
    <name evidence="2" type="ORF">KGD82_20240</name>
</gene>
<dbReference type="Proteomes" id="UP000682416">
    <property type="component" value="Chromosome"/>
</dbReference>
<dbReference type="KEGG" id="nec:KGD82_20240"/>
<reference evidence="2" key="1">
    <citation type="submission" date="2021-05" db="EMBL/GenBank/DDBJ databases">
        <authorList>
            <person name="Kaiqin L."/>
            <person name="Jian G."/>
        </authorList>
    </citation>
    <scope>NUCLEOTIDE SEQUENCE</scope>
    <source>
        <strain evidence="2">HDS5</strain>
    </source>
</reference>
<dbReference type="AlphaFoldDB" id="A0A975L854"/>
<keyword evidence="3" id="KW-1185">Reference proteome</keyword>
<evidence type="ECO:0000313" key="2">
    <source>
        <dbReference type="EMBL" id="QVJ00795.1"/>
    </source>
</evidence>